<name>A0A0H5Q8K3_9ZZZZ</name>
<accession>A0A0H5Q8K3</accession>
<protein>
    <submittedName>
        <fullName evidence="1">Uncharacterized protein</fullName>
    </submittedName>
</protein>
<reference evidence="1" key="2">
    <citation type="submission" date="2015-07" db="EMBL/GenBank/DDBJ databases">
        <title>Plasmids, circular viruses and viroids from rat gut.</title>
        <authorList>
            <person name="Jorgensen T.J."/>
            <person name="Hansen M.A."/>
            <person name="Xu Z."/>
            <person name="Tabak M.A."/>
            <person name="Sorensen S.J."/>
            <person name="Hansen L.H."/>
        </authorList>
    </citation>
    <scope>NUCLEOTIDE SEQUENCE</scope>
    <source>
        <strain evidence="1">RGFK1710</strain>
    </source>
</reference>
<evidence type="ECO:0000313" key="1">
    <source>
        <dbReference type="EMBL" id="CRY97719.1"/>
    </source>
</evidence>
<proteinExistence type="predicted"/>
<organism evidence="1">
    <name type="scientific">uncultured prokaryote</name>
    <dbReference type="NCBI Taxonomy" id="198431"/>
    <lineage>
        <taxon>unclassified sequences</taxon>
        <taxon>environmental samples</taxon>
    </lineage>
</organism>
<reference evidence="1" key="1">
    <citation type="submission" date="2015-06" db="EMBL/GenBank/DDBJ databases">
        <authorList>
            <person name="Joergensen T."/>
        </authorList>
    </citation>
    <scope>NUCLEOTIDE SEQUENCE</scope>
    <source>
        <strain evidence="1">RGFK1710</strain>
    </source>
</reference>
<dbReference type="EMBL" id="LN854213">
    <property type="protein sequence ID" value="CRY97719.1"/>
    <property type="molecule type" value="Genomic_DNA"/>
</dbReference>
<dbReference type="AlphaFoldDB" id="A0A0H5Q8K3"/>
<sequence length="92" mass="11047">MSTSRIIHTEDCRAELINGAGDLTVTLTRLTKYMVQIVFKEECPQCKRFIIYEADEWTVTQLPNRWRKRMAVWITTWTHRSKLWEVTKRSRS</sequence>